<dbReference type="InterPro" id="IPR040079">
    <property type="entry name" value="Glutathione_S-Trfase"/>
</dbReference>
<dbReference type="Pfam" id="PF13417">
    <property type="entry name" value="GST_N_3"/>
    <property type="match status" value="1"/>
</dbReference>
<dbReference type="PANTHER" id="PTHR44051:SF8">
    <property type="entry name" value="GLUTATHIONE S-TRANSFERASE GSTA"/>
    <property type="match status" value="1"/>
</dbReference>
<dbReference type="Proteomes" id="UP000641646">
    <property type="component" value="Unassembled WGS sequence"/>
</dbReference>
<accession>A0A926VN94</accession>
<dbReference type="RefSeq" id="WP_190474089.1">
    <property type="nucleotide sequence ID" value="NZ_JACJPW010000131.1"/>
</dbReference>
<sequence length="226" mass="25239">MDILYFYSPGACSLSGQVVLEWLGEPYQLCRVDPAVRAGETFRRVNPQGKVPALRTGSRFVAENSAVLLHLAERQPDKGLVPPIGSADRDSLHQWLSYLGSGFHVAFYPYFVAFRYVKDEASYPSVKEAAVEQIKKQFAFVNDNLEGHEYLLNGTRSVLDPYLYAMSRWGKRLFDVASEFPNVARHQEMMEQEPAVQFALSTEKAEAATSPSGAFQGHVNLDEAAN</sequence>
<evidence type="ECO:0000259" key="1">
    <source>
        <dbReference type="PROSITE" id="PS50404"/>
    </source>
</evidence>
<gene>
    <name evidence="3" type="ORF">H6G03_31845</name>
</gene>
<evidence type="ECO:0000259" key="2">
    <source>
        <dbReference type="PROSITE" id="PS50405"/>
    </source>
</evidence>
<dbReference type="SUPFAM" id="SSF52833">
    <property type="entry name" value="Thioredoxin-like"/>
    <property type="match status" value="1"/>
</dbReference>
<dbReference type="Gene3D" id="1.20.1050.10">
    <property type="match status" value="1"/>
</dbReference>
<dbReference type="CDD" id="cd03057">
    <property type="entry name" value="GST_N_Beta"/>
    <property type="match status" value="1"/>
</dbReference>
<name>A0A926VN94_9CYAN</name>
<reference evidence="3" key="2">
    <citation type="submission" date="2020-08" db="EMBL/GenBank/DDBJ databases">
        <authorList>
            <person name="Chen M."/>
            <person name="Teng W."/>
            <person name="Zhao L."/>
            <person name="Hu C."/>
            <person name="Zhou Y."/>
            <person name="Han B."/>
            <person name="Song L."/>
            <person name="Shu W."/>
        </authorList>
    </citation>
    <scope>NUCLEOTIDE SEQUENCE</scope>
    <source>
        <strain evidence="3">FACHB-1375</strain>
    </source>
</reference>
<dbReference type="EMBL" id="JACJPW010000131">
    <property type="protein sequence ID" value="MBD2185609.1"/>
    <property type="molecule type" value="Genomic_DNA"/>
</dbReference>
<dbReference type="PROSITE" id="PS50405">
    <property type="entry name" value="GST_CTER"/>
    <property type="match status" value="1"/>
</dbReference>
<comment type="caution">
    <text evidence="3">The sequence shown here is derived from an EMBL/GenBank/DDBJ whole genome shotgun (WGS) entry which is preliminary data.</text>
</comment>
<dbReference type="SFLD" id="SFLDG00358">
    <property type="entry name" value="Main_(cytGST)"/>
    <property type="match status" value="1"/>
</dbReference>
<evidence type="ECO:0000313" key="3">
    <source>
        <dbReference type="EMBL" id="MBD2185609.1"/>
    </source>
</evidence>
<dbReference type="InterPro" id="IPR036249">
    <property type="entry name" value="Thioredoxin-like_sf"/>
</dbReference>
<proteinExistence type="predicted"/>
<dbReference type="InterPro" id="IPR004046">
    <property type="entry name" value="GST_C"/>
</dbReference>
<evidence type="ECO:0000313" key="4">
    <source>
        <dbReference type="Proteomes" id="UP000641646"/>
    </source>
</evidence>
<dbReference type="SFLD" id="SFLDG01150">
    <property type="entry name" value="Main.1:_Beta-like"/>
    <property type="match status" value="1"/>
</dbReference>
<dbReference type="Gene3D" id="3.40.30.10">
    <property type="entry name" value="Glutaredoxin"/>
    <property type="match status" value="1"/>
</dbReference>
<keyword evidence="4" id="KW-1185">Reference proteome</keyword>
<dbReference type="PANTHER" id="PTHR44051">
    <property type="entry name" value="GLUTATHIONE S-TRANSFERASE-RELATED"/>
    <property type="match status" value="1"/>
</dbReference>
<feature type="domain" description="GST N-terminal" evidence="1">
    <location>
        <begin position="1"/>
        <end position="79"/>
    </location>
</feature>
<protein>
    <submittedName>
        <fullName evidence="3">Glutathione S-transferase N-terminal domain-containing protein</fullName>
    </submittedName>
</protein>
<organism evidence="3 4">
    <name type="scientific">Aerosakkonema funiforme FACHB-1375</name>
    <dbReference type="NCBI Taxonomy" id="2949571"/>
    <lineage>
        <taxon>Bacteria</taxon>
        <taxon>Bacillati</taxon>
        <taxon>Cyanobacteriota</taxon>
        <taxon>Cyanophyceae</taxon>
        <taxon>Oscillatoriophycideae</taxon>
        <taxon>Aerosakkonematales</taxon>
        <taxon>Aerosakkonemataceae</taxon>
        <taxon>Aerosakkonema</taxon>
    </lineage>
</organism>
<dbReference type="InterPro" id="IPR010987">
    <property type="entry name" value="Glutathione-S-Trfase_C-like"/>
</dbReference>
<dbReference type="InterPro" id="IPR036282">
    <property type="entry name" value="Glutathione-S-Trfase_C_sf"/>
</dbReference>
<dbReference type="AlphaFoldDB" id="A0A926VN94"/>
<dbReference type="SFLD" id="SFLDS00019">
    <property type="entry name" value="Glutathione_Transferase_(cytos"/>
    <property type="match status" value="1"/>
</dbReference>
<dbReference type="PROSITE" id="PS50404">
    <property type="entry name" value="GST_NTER"/>
    <property type="match status" value="1"/>
</dbReference>
<dbReference type="Pfam" id="PF00043">
    <property type="entry name" value="GST_C"/>
    <property type="match status" value="1"/>
</dbReference>
<dbReference type="InterPro" id="IPR004045">
    <property type="entry name" value="Glutathione_S-Trfase_N"/>
</dbReference>
<dbReference type="SUPFAM" id="SSF47616">
    <property type="entry name" value="GST C-terminal domain-like"/>
    <property type="match status" value="1"/>
</dbReference>
<reference evidence="3" key="1">
    <citation type="journal article" date="2015" name="ISME J.">
        <title>Draft Genome Sequence of Streptomyces incarnatus NRRL8089, which Produces the Nucleoside Antibiotic Sinefungin.</title>
        <authorList>
            <person name="Oshima K."/>
            <person name="Hattori M."/>
            <person name="Shimizu H."/>
            <person name="Fukuda K."/>
            <person name="Nemoto M."/>
            <person name="Inagaki K."/>
            <person name="Tamura T."/>
        </authorList>
    </citation>
    <scope>NUCLEOTIDE SEQUENCE</scope>
    <source>
        <strain evidence="3">FACHB-1375</strain>
    </source>
</reference>
<feature type="domain" description="GST C-terminal" evidence="2">
    <location>
        <begin position="85"/>
        <end position="211"/>
    </location>
</feature>
<dbReference type="CDD" id="cd03188">
    <property type="entry name" value="GST_C_Beta"/>
    <property type="match status" value="1"/>
</dbReference>